<dbReference type="GO" id="GO:0005634">
    <property type="term" value="C:nucleus"/>
    <property type="evidence" value="ECO:0007669"/>
    <property type="project" value="UniProtKB-SubCell"/>
</dbReference>
<keyword evidence="4" id="KW-0862">Zinc</keyword>
<dbReference type="Pfam" id="PF05699">
    <property type="entry name" value="Dimer_Tnp_hAT"/>
    <property type="match status" value="1"/>
</dbReference>
<dbReference type="EMBL" id="BKCJ010099294">
    <property type="protein sequence ID" value="GEX28132.1"/>
    <property type="molecule type" value="Genomic_DNA"/>
</dbReference>
<gene>
    <name evidence="7" type="ORF">Tci_300107</name>
</gene>
<evidence type="ECO:0000256" key="5">
    <source>
        <dbReference type="ARBA" id="ARBA00023242"/>
    </source>
</evidence>
<comment type="caution">
    <text evidence="7">The sequence shown here is derived from an EMBL/GenBank/DDBJ whole genome shotgun (WGS) entry which is preliminary data.</text>
</comment>
<proteinExistence type="predicted"/>
<dbReference type="AlphaFoldDB" id="A0A699H3X0"/>
<organism evidence="7">
    <name type="scientific">Tanacetum cinerariifolium</name>
    <name type="common">Dalmatian daisy</name>
    <name type="synonym">Chrysanthemum cinerariifolium</name>
    <dbReference type="NCBI Taxonomy" id="118510"/>
    <lineage>
        <taxon>Eukaryota</taxon>
        <taxon>Viridiplantae</taxon>
        <taxon>Streptophyta</taxon>
        <taxon>Embryophyta</taxon>
        <taxon>Tracheophyta</taxon>
        <taxon>Spermatophyta</taxon>
        <taxon>Magnoliopsida</taxon>
        <taxon>eudicotyledons</taxon>
        <taxon>Gunneridae</taxon>
        <taxon>Pentapetalae</taxon>
        <taxon>asterids</taxon>
        <taxon>campanulids</taxon>
        <taxon>Asterales</taxon>
        <taxon>Asteraceae</taxon>
        <taxon>Asteroideae</taxon>
        <taxon>Anthemideae</taxon>
        <taxon>Anthemidinae</taxon>
        <taxon>Tanacetum</taxon>
    </lineage>
</organism>
<sequence length="194" mass="22160">MSRDGILFVYNPDVLREQFAGLVIQRGLPFNHFDDEQTTRVFQNHMQPKYSHVSHTTLKRDAINLWVAAKQAIIDGFLNLNNNVNLTTDVWSASHGLPAFDLLGFGKAKESIFPVLSGMVMDIISVQVTSISSESAFSTYRRVLSIRRTRLTLASLEMCMCLKDHLDARERKHYKSGLENPVDFEEEKSHFTIR</sequence>
<name>A0A699H3X0_TANCI</name>
<dbReference type="InterPro" id="IPR052035">
    <property type="entry name" value="ZnF_BED_domain_contain"/>
</dbReference>
<protein>
    <submittedName>
        <fullName evidence="7">Putative AC transposase</fullName>
    </submittedName>
</protein>
<evidence type="ECO:0000256" key="4">
    <source>
        <dbReference type="ARBA" id="ARBA00022833"/>
    </source>
</evidence>
<keyword evidence="3" id="KW-0863">Zinc-finger</keyword>
<evidence type="ECO:0000313" key="7">
    <source>
        <dbReference type="EMBL" id="GEX28132.1"/>
    </source>
</evidence>
<feature type="domain" description="HAT C-terminal dimerisation" evidence="6">
    <location>
        <begin position="95"/>
        <end position="165"/>
    </location>
</feature>
<reference evidence="7" key="1">
    <citation type="journal article" date="2019" name="Sci. Rep.">
        <title>Draft genome of Tanacetum cinerariifolium, the natural source of mosquito coil.</title>
        <authorList>
            <person name="Yamashiro T."/>
            <person name="Shiraishi A."/>
            <person name="Satake H."/>
            <person name="Nakayama K."/>
        </authorList>
    </citation>
    <scope>NUCLEOTIDE SEQUENCE</scope>
</reference>
<keyword evidence="5" id="KW-0539">Nucleus</keyword>
<comment type="subcellular location">
    <subcellularLocation>
        <location evidence="1">Nucleus</location>
    </subcellularLocation>
</comment>
<evidence type="ECO:0000256" key="3">
    <source>
        <dbReference type="ARBA" id="ARBA00022771"/>
    </source>
</evidence>
<dbReference type="SUPFAM" id="SSF53098">
    <property type="entry name" value="Ribonuclease H-like"/>
    <property type="match status" value="1"/>
</dbReference>
<dbReference type="InterPro" id="IPR012337">
    <property type="entry name" value="RNaseH-like_sf"/>
</dbReference>
<dbReference type="PANTHER" id="PTHR46481">
    <property type="entry name" value="ZINC FINGER BED DOMAIN-CONTAINING PROTEIN 4"/>
    <property type="match status" value="1"/>
</dbReference>
<dbReference type="GO" id="GO:0008270">
    <property type="term" value="F:zinc ion binding"/>
    <property type="evidence" value="ECO:0007669"/>
    <property type="project" value="UniProtKB-KW"/>
</dbReference>
<dbReference type="InterPro" id="IPR008906">
    <property type="entry name" value="HATC_C_dom"/>
</dbReference>
<accession>A0A699H3X0</accession>
<keyword evidence="2" id="KW-0479">Metal-binding</keyword>
<dbReference type="PANTHER" id="PTHR46481:SF10">
    <property type="entry name" value="ZINC FINGER BED DOMAIN-CONTAINING PROTEIN 39"/>
    <property type="match status" value="1"/>
</dbReference>
<evidence type="ECO:0000256" key="2">
    <source>
        <dbReference type="ARBA" id="ARBA00022723"/>
    </source>
</evidence>
<evidence type="ECO:0000259" key="6">
    <source>
        <dbReference type="Pfam" id="PF05699"/>
    </source>
</evidence>
<evidence type="ECO:0000256" key="1">
    <source>
        <dbReference type="ARBA" id="ARBA00004123"/>
    </source>
</evidence>
<dbReference type="GO" id="GO:0046983">
    <property type="term" value="F:protein dimerization activity"/>
    <property type="evidence" value="ECO:0007669"/>
    <property type="project" value="InterPro"/>
</dbReference>